<proteinExistence type="predicted"/>
<feature type="domain" description="HD" evidence="1">
    <location>
        <begin position="248"/>
        <end position="371"/>
    </location>
</feature>
<feature type="domain" description="HD-GYP" evidence="2">
    <location>
        <begin position="228"/>
        <end position="413"/>
    </location>
</feature>
<dbReference type="SUPFAM" id="SSF109604">
    <property type="entry name" value="HD-domain/PDEase-like"/>
    <property type="match status" value="1"/>
</dbReference>
<dbReference type="NCBIfam" id="TIGR00277">
    <property type="entry name" value="HDIG"/>
    <property type="match status" value="1"/>
</dbReference>
<dbReference type="EMBL" id="AP022873">
    <property type="protein sequence ID" value="BCB96353.1"/>
    <property type="molecule type" value="Genomic_DNA"/>
</dbReference>
<dbReference type="RefSeq" id="WP_203471558.1">
    <property type="nucleotide sequence ID" value="NZ_AP022873.1"/>
</dbReference>
<dbReference type="PROSITE" id="PS51832">
    <property type="entry name" value="HD_GYP"/>
    <property type="match status" value="1"/>
</dbReference>
<dbReference type="InterPro" id="IPR006674">
    <property type="entry name" value="HD_domain"/>
</dbReference>
<reference evidence="3 4" key="1">
    <citation type="submission" date="2020-03" db="EMBL/GenBank/DDBJ databases">
        <title>Complete genome sequences of two sulfur-disproportionating bacterial strains T55J and Mzg5.</title>
        <authorList>
            <person name="Umezawa K."/>
            <person name="Kojima H."/>
            <person name="Kato Y."/>
            <person name="Fukui M."/>
        </authorList>
    </citation>
    <scope>NUCLEOTIDE SEQUENCE [LARGE SCALE GENOMIC DNA]</scope>
    <source>
        <strain evidence="3 4">T55J</strain>
    </source>
</reference>
<keyword evidence="4" id="KW-1185">Reference proteome</keyword>
<sequence length="413" mass="46965">MVTKYREIDADSRIAIDADRLIVGERLPFDVFTKDKGIIKPLFDKGMVFTNISKEILKEKGISEVYISKEEDTTINNYLSKTADKKTSPYDDPVLFKQYSFHKEEHHQIDKSLLLPNTTINFSLFALDKFDIKTIVEALEKSPATINKSVLNITGDILIKKSDIPLYHDYLNSLLKETTLPDENRTKIKALAIKENSKIVIKDLLDDPRSGEKIKESNVLVNNMIDCLLENRDAIYSLLTLRGYDYYTYTHSVNVGALSISLGIAIDLKRDDIEKLGMGAILHDIGKSTISHEILNKQGKLNETEYRIMKNHVIEGEKLLHDHKEIPDESFDAVLQHHEKLTGKGYPFQLAGNNIKLFGRITAIADCYDALTTQRPYKPAFTPFYALSIISKETGDYDADLLKTFIKMLGKIR</sequence>
<organism evidence="3 4">
    <name type="scientific">Dissulfurispira thermophila</name>
    <dbReference type="NCBI Taxonomy" id="2715679"/>
    <lineage>
        <taxon>Bacteria</taxon>
        <taxon>Pseudomonadati</taxon>
        <taxon>Nitrospirota</taxon>
        <taxon>Thermodesulfovibrionia</taxon>
        <taxon>Thermodesulfovibrionales</taxon>
        <taxon>Dissulfurispiraceae</taxon>
        <taxon>Dissulfurispira</taxon>
    </lineage>
</organism>
<dbReference type="Pfam" id="PF13487">
    <property type="entry name" value="HD_5"/>
    <property type="match status" value="1"/>
</dbReference>
<dbReference type="AlphaFoldDB" id="A0A7G1H2I1"/>
<evidence type="ECO:0000259" key="1">
    <source>
        <dbReference type="PROSITE" id="PS51831"/>
    </source>
</evidence>
<dbReference type="GO" id="GO:0016787">
    <property type="term" value="F:hydrolase activity"/>
    <property type="evidence" value="ECO:0007669"/>
    <property type="project" value="UniProtKB-KW"/>
</dbReference>
<protein>
    <submittedName>
        <fullName evidence="3">Metal-dependent phosphohydrolase</fullName>
    </submittedName>
</protein>
<dbReference type="Proteomes" id="UP000516360">
    <property type="component" value="Chromosome"/>
</dbReference>
<keyword evidence="3" id="KW-0378">Hydrolase</keyword>
<dbReference type="PANTHER" id="PTHR43155">
    <property type="entry name" value="CYCLIC DI-GMP PHOSPHODIESTERASE PA4108-RELATED"/>
    <property type="match status" value="1"/>
</dbReference>
<evidence type="ECO:0000313" key="4">
    <source>
        <dbReference type="Proteomes" id="UP000516360"/>
    </source>
</evidence>
<gene>
    <name evidence="3" type="ORF">JZK55_12750</name>
</gene>
<dbReference type="InterPro" id="IPR037522">
    <property type="entry name" value="HD_GYP_dom"/>
</dbReference>
<evidence type="ECO:0000259" key="2">
    <source>
        <dbReference type="PROSITE" id="PS51832"/>
    </source>
</evidence>
<dbReference type="InterPro" id="IPR006675">
    <property type="entry name" value="HDIG_dom"/>
</dbReference>
<dbReference type="SMART" id="SM00471">
    <property type="entry name" value="HDc"/>
    <property type="match status" value="1"/>
</dbReference>
<dbReference type="Gene3D" id="1.10.3210.10">
    <property type="entry name" value="Hypothetical protein af1432"/>
    <property type="match status" value="1"/>
</dbReference>
<evidence type="ECO:0000313" key="3">
    <source>
        <dbReference type="EMBL" id="BCB96353.1"/>
    </source>
</evidence>
<dbReference type="PROSITE" id="PS51831">
    <property type="entry name" value="HD"/>
    <property type="match status" value="1"/>
</dbReference>
<accession>A0A7G1H2I1</accession>
<dbReference type="KEGG" id="dtp:JZK55_12750"/>
<dbReference type="PANTHER" id="PTHR43155:SF2">
    <property type="entry name" value="CYCLIC DI-GMP PHOSPHODIESTERASE PA4108"/>
    <property type="match status" value="1"/>
</dbReference>
<dbReference type="InterPro" id="IPR003607">
    <property type="entry name" value="HD/PDEase_dom"/>
</dbReference>
<dbReference type="CDD" id="cd00077">
    <property type="entry name" value="HDc"/>
    <property type="match status" value="1"/>
</dbReference>
<name>A0A7G1H2I1_9BACT</name>